<organism evidence="2">
    <name type="scientific">freshwater metagenome</name>
    <dbReference type="NCBI Taxonomy" id="449393"/>
    <lineage>
        <taxon>unclassified sequences</taxon>
        <taxon>metagenomes</taxon>
        <taxon>ecological metagenomes</taxon>
    </lineage>
</organism>
<feature type="transmembrane region" description="Helical" evidence="1">
    <location>
        <begin position="27"/>
        <end position="44"/>
    </location>
</feature>
<keyword evidence="1" id="KW-1133">Transmembrane helix</keyword>
<protein>
    <submittedName>
        <fullName evidence="2">Unannotated protein</fullName>
    </submittedName>
</protein>
<gene>
    <name evidence="2" type="ORF">UFOPK2265_00053</name>
    <name evidence="3" type="ORF">UFOPK3255_00023</name>
</gene>
<accession>A0A6J6KIP1</accession>
<evidence type="ECO:0000313" key="2">
    <source>
        <dbReference type="EMBL" id="CAB4649707.1"/>
    </source>
</evidence>
<name>A0A6J6KIP1_9ZZZZ</name>
<dbReference type="AlphaFoldDB" id="A0A6J6KIP1"/>
<dbReference type="EMBL" id="CAEZWP010000001">
    <property type="protein sequence ID" value="CAB4649707.1"/>
    <property type="molecule type" value="Genomic_DNA"/>
</dbReference>
<keyword evidence="1" id="KW-0812">Transmembrane</keyword>
<keyword evidence="1" id="KW-0472">Membrane</keyword>
<feature type="transmembrane region" description="Helical" evidence="1">
    <location>
        <begin position="51"/>
        <end position="69"/>
    </location>
</feature>
<reference evidence="2" key="1">
    <citation type="submission" date="2020-05" db="EMBL/GenBank/DDBJ databases">
        <authorList>
            <person name="Chiriac C."/>
            <person name="Salcher M."/>
            <person name="Ghai R."/>
            <person name="Kavagutti S V."/>
        </authorList>
    </citation>
    <scope>NUCLEOTIDE SEQUENCE</scope>
</reference>
<dbReference type="EMBL" id="CAFAZY010000001">
    <property type="protein sequence ID" value="CAB4839295.1"/>
    <property type="molecule type" value="Genomic_DNA"/>
</dbReference>
<proteinExistence type="predicted"/>
<evidence type="ECO:0000313" key="3">
    <source>
        <dbReference type="EMBL" id="CAB4839295.1"/>
    </source>
</evidence>
<feature type="transmembrane region" description="Helical" evidence="1">
    <location>
        <begin position="81"/>
        <end position="101"/>
    </location>
</feature>
<evidence type="ECO:0000256" key="1">
    <source>
        <dbReference type="SAM" id="Phobius"/>
    </source>
</evidence>
<sequence length="103" mass="10753">MPFIYAVIFGGGLGIGSVFLHASLPPFGLLLSFTATCAGIWSIGRMWGGRSLRIIASCVWMAVVLRAGFPGASKEYLIEGTAIGISLINGGFLILLLAILLPA</sequence>